<dbReference type="GO" id="GO:0003676">
    <property type="term" value="F:nucleic acid binding"/>
    <property type="evidence" value="ECO:0007669"/>
    <property type="project" value="InterPro"/>
</dbReference>
<protein>
    <submittedName>
        <fullName evidence="2">3'-5' exonuclease</fullName>
    </submittedName>
</protein>
<reference evidence="2" key="1">
    <citation type="submission" date="2020-10" db="EMBL/GenBank/DDBJ databases">
        <authorList>
            <person name="Gilroy R."/>
        </authorList>
    </citation>
    <scope>NUCLEOTIDE SEQUENCE</scope>
    <source>
        <strain evidence="2">10532</strain>
    </source>
</reference>
<dbReference type="InterPro" id="IPR002121">
    <property type="entry name" value="HRDC_dom"/>
</dbReference>
<evidence type="ECO:0000259" key="1">
    <source>
        <dbReference type="PROSITE" id="PS50967"/>
    </source>
</evidence>
<keyword evidence="2" id="KW-0378">Hydrolase</keyword>
<dbReference type="SMART" id="SM00474">
    <property type="entry name" value="35EXOc"/>
    <property type="match status" value="1"/>
</dbReference>
<dbReference type="PANTHER" id="PTHR47649:SF1">
    <property type="entry name" value="RIBONUCLEASE D"/>
    <property type="match status" value="1"/>
</dbReference>
<dbReference type="InterPro" id="IPR002562">
    <property type="entry name" value="3'-5'_exonuclease_dom"/>
</dbReference>
<dbReference type="InterPro" id="IPR010997">
    <property type="entry name" value="HRDC-like_sf"/>
</dbReference>
<dbReference type="GO" id="GO:0000166">
    <property type="term" value="F:nucleotide binding"/>
    <property type="evidence" value="ECO:0007669"/>
    <property type="project" value="InterPro"/>
</dbReference>
<dbReference type="InterPro" id="IPR012337">
    <property type="entry name" value="RNaseH-like_sf"/>
</dbReference>
<comment type="caution">
    <text evidence="2">The sequence shown here is derived from an EMBL/GenBank/DDBJ whole genome shotgun (WGS) entry which is preliminary data.</text>
</comment>
<dbReference type="InterPro" id="IPR036397">
    <property type="entry name" value="RNaseH_sf"/>
</dbReference>
<dbReference type="InterPro" id="IPR051086">
    <property type="entry name" value="RNase_D-like"/>
</dbReference>
<dbReference type="PANTHER" id="PTHR47649">
    <property type="entry name" value="RIBONUCLEASE D"/>
    <property type="match status" value="1"/>
</dbReference>
<gene>
    <name evidence="2" type="ORF">IAA81_06195</name>
</gene>
<dbReference type="Pfam" id="PF01612">
    <property type="entry name" value="DNA_pol_A_exo1"/>
    <property type="match status" value="1"/>
</dbReference>
<accession>A0A9D9N294</accession>
<dbReference type="PROSITE" id="PS50967">
    <property type="entry name" value="HRDC"/>
    <property type="match status" value="1"/>
</dbReference>
<dbReference type="Proteomes" id="UP000823638">
    <property type="component" value="Unassembled WGS sequence"/>
</dbReference>
<dbReference type="EMBL" id="JADIMM010000079">
    <property type="protein sequence ID" value="MBO8457801.1"/>
    <property type="molecule type" value="Genomic_DNA"/>
</dbReference>
<name>A0A9D9N294_9SPIR</name>
<keyword evidence="2" id="KW-0269">Exonuclease</keyword>
<dbReference type="SUPFAM" id="SSF47819">
    <property type="entry name" value="HRDC-like"/>
    <property type="match status" value="1"/>
</dbReference>
<dbReference type="GO" id="GO:0006139">
    <property type="term" value="P:nucleobase-containing compound metabolic process"/>
    <property type="evidence" value="ECO:0007669"/>
    <property type="project" value="InterPro"/>
</dbReference>
<feature type="domain" description="HRDC" evidence="1">
    <location>
        <begin position="223"/>
        <end position="304"/>
    </location>
</feature>
<keyword evidence="2" id="KW-0540">Nuclease</keyword>
<reference evidence="2" key="2">
    <citation type="journal article" date="2021" name="PeerJ">
        <title>Extensive microbial diversity within the chicken gut microbiome revealed by metagenomics and culture.</title>
        <authorList>
            <person name="Gilroy R."/>
            <person name="Ravi A."/>
            <person name="Getino M."/>
            <person name="Pursley I."/>
            <person name="Horton D.L."/>
            <person name="Alikhan N.F."/>
            <person name="Baker D."/>
            <person name="Gharbi K."/>
            <person name="Hall N."/>
            <person name="Watson M."/>
            <person name="Adriaenssens E.M."/>
            <person name="Foster-Nyarko E."/>
            <person name="Jarju S."/>
            <person name="Secka A."/>
            <person name="Antonio M."/>
            <person name="Oren A."/>
            <person name="Chaudhuri R.R."/>
            <person name="La Ragione R."/>
            <person name="Hildebrand F."/>
            <person name="Pallen M.J."/>
        </authorList>
    </citation>
    <scope>NUCLEOTIDE SEQUENCE</scope>
    <source>
        <strain evidence="2">10532</strain>
    </source>
</reference>
<dbReference type="Gene3D" id="1.10.150.80">
    <property type="entry name" value="HRDC domain"/>
    <property type="match status" value="1"/>
</dbReference>
<dbReference type="Gene3D" id="3.30.420.10">
    <property type="entry name" value="Ribonuclease H-like superfamily/Ribonuclease H"/>
    <property type="match status" value="1"/>
</dbReference>
<proteinExistence type="predicted"/>
<dbReference type="InterPro" id="IPR044876">
    <property type="entry name" value="HRDC_dom_sf"/>
</dbReference>
<dbReference type="AlphaFoldDB" id="A0A9D9N294"/>
<evidence type="ECO:0000313" key="2">
    <source>
        <dbReference type="EMBL" id="MBO8457801.1"/>
    </source>
</evidence>
<evidence type="ECO:0000313" key="3">
    <source>
        <dbReference type="Proteomes" id="UP000823638"/>
    </source>
</evidence>
<organism evidence="2 3">
    <name type="scientific">Candidatus Gallitreponema excrementavium</name>
    <dbReference type="NCBI Taxonomy" id="2840840"/>
    <lineage>
        <taxon>Bacteria</taxon>
        <taxon>Pseudomonadati</taxon>
        <taxon>Spirochaetota</taxon>
        <taxon>Spirochaetia</taxon>
        <taxon>Spirochaetales</taxon>
        <taxon>Candidatus Gallitreponema</taxon>
    </lineage>
</organism>
<dbReference type="GO" id="GO:0008408">
    <property type="term" value="F:3'-5' exonuclease activity"/>
    <property type="evidence" value="ECO:0007669"/>
    <property type="project" value="InterPro"/>
</dbReference>
<dbReference type="SUPFAM" id="SSF53098">
    <property type="entry name" value="Ribonuclease H-like"/>
    <property type="match status" value="1"/>
</dbReference>
<sequence length="318" mass="36880">MTTEEYNEPVKIYTEIENNTEISSLLDKWKSENIKKIAVDFEGEFNLHCYGEHLCLIQIFDSNKFYLIDPLKVQKSVISALLENKEIEKLWFSVSSDAALVWKKYGIKICNVRDLALEAKILGIEGGLSAICKKIIPDYKEDSTNTKKHNQKTNWMHRPLSPLQIDYALSDVEYLFMLQERLDKIAEMQDKKKETESALKKEVHVNENPIPGYKKLPGYKRLSREQKIYIKHFYFAREKTAETLDKPPFMVLDKHILTKLAVKAPQDKPVLAVEIRNKNKKTEKLLLKALLEAGKEAEEEIKGLNSTRQGKHSLQQDR</sequence>